<dbReference type="Proteomes" id="UP000199103">
    <property type="component" value="Chromosome I"/>
</dbReference>
<evidence type="ECO:0000313" key="3">
    <source>
        <dbReference type="EMBL" id="SDR95641.1"/>
    </source>
</evidence>
<dbReference type="EMBL" id="LT629772">
    <property type="protein sequence ID" value="SDR95641.1"/>
    <property type="molecule type" value="Genomic_DNA"/>
</dbReference>
<keyword evidence="2" id="KW-1133">Transmembrane helix</keyword>
<evidence type="ECO:0000256" key="1">
    <source>
        <dbReference type="SAM" id="MobiDB-lite"/>
    </source>
</evidence>
<dbReference type="AlphaFoldDB" id="A0A1H1N982"/>
<dbReference type="RefSeq" id="WP_172836048.1">
    <property type="nucleotide sequence ID" value="NZ_LT629772.1"/>
</dbReference>
<name>A0A1H1N982_9ACTN</name>
<evidence type="ECO:0000313" key="4">
    <source>
        <dbReference type="Proteomes" id="UP000199103"/>
    </source>
</evidence>
<reference evidence="3 4" key="1">
    <citation type="submission" date="2016-10" db="EMBL/GenBank/DDBJ databases">
        <authorList>
            <person name="de Groot N.N."/>
        </authorList>
    </citation>
    <scope>NUCLEOTIDE SEQUENCE [LARGE SCALE GENOMIC DNA]</scope>
    <source>
        <strain evidence="3 4">DSM 21800</strain>
    </source>
</reference>
<evidence type="ECO:0000256" key="2">
    <source>
        <dbReference type="SAM" id="Phobius"/>
    </source>
</evidence>
<keyword evidence="2" id="KW-0472">Membrane</keyword>
<proteinExistence type="predicted"/>
<feature type="transmembrane region" description="Helical" evidence="2">
    <location>
        <begin position="32"/>
        <end position="54"/>
    </location>
</feature>
<gene>
    <name evidence="3" type="ORF">SAMN04489812_0437</name>
</gene>
<sequence length="108" mass="11237">MSATHAHSSPLSRRGAASTSRAKLQKRHRADLILLAIGVLLLMILVAGIIGLVATAEPTSTGGTVGYTADGAAWVNPPRMAIFWLWVTMMDVAAILGFGVAAAAMHQS</sequence>
<protein>
    <submittedName>
        <fullName evidence="3">Uncharacterized protein</fullName>
    </submittedName>
</protein>
<organism evidence="3 4">
    <name type="scientific">Microlunatus soli</name>
    <dbReference type="NCBI Taxonomy" id="630515"/>
    <lineage>
        <taxon>Bacteria</taxon>
        <taxon>Bacillati</taxon>
        <taxon>Actinomycetota</taxon>
        <taxon>Actinomycetes</taxon>
        <taxon>Propionibacteriales</taxon>
        <taxon>Propionibacteriaceae</taxon>
        <taxon>Microlunatus</taxon>
    </lineage>
</organism>
<feature type="transmembrane region" description="Helical" evidence="2">
    <location>
        <begin position="83"/>
        <end position="105"/>
    </location>
</feature>
<accession>A0A1H1N982</accession>
<feature type="region of interest" description="Disordered" evidence="1">
    <location>
        <begin position="1"/>
        <end position="22"/>
    </location>
</feature>
<keyword evidence="2" id="KW-0812">Transmembrane</keyword>
<keyword evidence="4" id="KW-1185">Reference proteome</keyword>